<name>A0ABM3J7X6_BACDO</name>
<dbReference type="PANTHER" id="PTHR23279:SF21">
    <property type="entry name" value="DEFECTIVE PROBOSCIS EXTENSION RESPONSE 11, ISOFORM B-RELATED"/>
    <property type="match status" value="1"/>
</dbReference>
<dbReference type="Pfam" id="PF00047">
    <property type="entry name" value="ig"/>
    <property type="match status" value="1"/>
</dbReference>
<feature type="region of interest" description="Disordered" evidence="1">
    <location>
        <begin position="135"/>
        <end position="159"/>
    </location>
</feature>
<feature type="domain" description="Ig-like" evidence="2">
    <location>
        <begin position="221"/>
        <end position="318"/>
    </location>
</feature>
<dbReference type="InterPro" id="IPR036179">
    <property type="entry name" value="Ig-like_dom_sf"/>
</dbReference>
<reference evidence="3 4" key="1">
    <citation type="submission" date="2025-05" db="UniProtKB">
        <authorList>
            <consortium name="RefSeq"/>
        </authorList>
    </citation>
    <scope>NUCLEOTIDE SEQUENCE [LARGE SCALE GENOMIC DNA]</scope>
    <source>
        <tissue evidence="4 5">Adult</tissue>
    </source>
</reference>
<dbReference type="RefSeq" id="XP_049305339.1">
    <property type="nucleotide sequence ID" value="XM_049449382.1"/>
</dbReference>
<evidence type="ECO:0000313" key="5">
    <source>
        <dbReference type="RefSeq" id="XP_049305339.1"/>
    </source>
</evidence>
<dbReference type="InterPro" id="IPR003599">
    <property type="entry name" value="Ig_sub"/>
</dbReference>
<dbReference type="RefSeq" id="XP_049305338.1">
    <property type="nucleotide sequence ID" value="XM_049449381.1"/>
</dbReference>
<dbReference type="Proteomes" id="UP001652620">
    <property type="component" value="Chromosome 2"/>
</dbReference>
<evidence type="ECO:0000313" key="4">
    <source>
        <dbReference type="RefSeq" id="XP_049305338.1"/>
    </source>
</evidence>
<dbReference type="InterPro" id="IPR013783">
    <property type="entry name" value="Ig-like_fold"/>
</dbReference>
<dbReference type="SUPFAM" id="SSF48726">
    <property type="entry name" value="Immunoglobulin"/>
    <property type="match status" value="2"/>
</dbReference>
<evidence type="ECO:0000256" key="1">
    <source>
        <dbReference type="SAM" id="MobiDB-lite"/>
    </source>
</evidence>
<dbReference type="CDD" id="cd00096">
    <property type="entry name" value="Ig"/>
    <property type="match status" value="1"/>
</dbReference>
<gene>
    <name evidence="4 5" type="primary">LOC105229503</name>
</gene>
<dbReference type="InterPro" id="IPR013151">
    <property type="entry name" value="Immunoglobulin_dom"/>
</dbReference>
<keyword evidence="3" id="KW-1185">Reference proteome</keyword>
<evidence type="ECO:0000313" key="3">
    <source>
        <dbReference type="Proteomes" id="UP001652620"/>
    </source>
</evidence>
<accession>A0ABM3J7X6</accession>
<dbReference type="InterPro" id="IPR037448">
    <property type="entry name" value="Zig-8"/>
</dbReference>
<dbReference type="PROSITE" id="PS50835">
    <property type="entry name" value="IG_LIKE"/>
    <property type="match status" value="2"/>
</dbReference>
<proteinExistence type="predicted"/>
<evidence type="ECO:0000259" key="2">
    <source>
        <dbReference type="PROSITE" id="PS50835"/>
    </source>
</evidence>
<dbReference type="SMART" id="SM00408">
    <property type="entry name" value="IGc2"/>
    <property type="match status" value="2"/>
</dbReference>
<dbReference type="Gene3D" id="2.60.40.10">
    <property type="entry name" value="Immunoglobulins"/>
    <property type="match status" value="2"/>
</dbReference>
<organism evidence="3 5">
    <name type="scientific">Bactrocera dorsalis</name>
    <name type="common">Oriental fruit fly</name>
    <name type="synonym">Dacus dorsalis</name>
    <dbReference type="NCBI Taxonomy" id="27457"/>
    <lineage>
        <taxon>Eukaryota</taxon>
        <taxon>Metazoa</taxon>
        <taxon>Ecdysozoa</taxon>
        <taxon>Arthropoda</taxon>
        <taxon>Hexapoda</taxon>
        <taxon>Insecta</taxon>
        <taxon>Pterygota</taxon>
        <taxon>Neoptera</taxon>
        <taxon>Endopterygota</taxon>
        <taxon>Diptera</taxon>
        <taxon>Brachycera</taxon>
        <taxon>Muscomorpha</taxon>
        <taxon>Tephritoidea</taxon>
        <taxon>Tephritidae</taxon>
        <taxon>Bactrocera</taxon>
        <taxon>Bactrocera</taxon>
    </lineage>
</organism>
<sequence length="466" mass="51377">MKNTDNTQVENDINNNCNGTNHHKIIKDMNSCIITWKYLLAILFFVLVESTSSLTSITQDLTINSSTLAKSQDAAIPLTETSMTLTPVVDLLSTTTKTASSQNPTTTQSILAAEYSLTPITKDLVKTVYGLTSSTPPVAQQSNPISLPSTVSSKQTSSAPDDLLKGFSMPTLIPPLSPFAIDQLAKYPPPTPSIKPLTSTMSTQSEDQLYIAAYQQNRRRPNFSLATKNITVQLGNHAYLSCNIQRVLNKPISWLRIRDGHILSVDQATFISDQRFQSVFQGQSENTWSLQIKYVQKSDEGWYECQVPTEPKMSAKIHLGVVVPHTELIGDRNRFVKAGSRVALHCIVRDTLEPPAYIIWFRGKTQITNDNEMGWYTEIDRTIFGNADSSSNTIGSLIIPCVRKLDSDTYTCEPSNSASVSVDLHVLNGEYSASAIMSVAGSHRLSKSVFTCHLSFLLLLQAMGKT</sequence>
<dbReference type="PANTHER" id="PTHR23279">
    <property type="entry name" value="DEFECTIVE PROBOSCIS EXTENSION RESPONSE DPR -RELATED"/>
    <property type="match status" value="1"/>
</dbReference>
<dbReference type="GeneID" id="105229503"/>
<dbReference type="SMART" id="SM00409">
    <property type="entry name" value="IG"/>
    <property type="match status" value="2"/>
</dbReference>
<feature type="domain" description="Ig-like" evidence="2">
    <location>
        <begin position="324"/>
        <end position="423"/>
    </location>
</feature>
<protein>
    <submittedName>
        <fullName evidence="4 5">Uncharacterized protein LOC105229503 isoform X1</fullName>
    </submittedName>
</protein>
<dbReference type="Pfam" id="PF07679">
    <property type="entry name" value="I-set"/>
    <property type="match status" value="1"/>
</dbReference>
<dbReference type="InterPro" id="IPR003598">
    <property type="entry name" value="Ig_sub2"/>
</dbReference>
<dbReference type="InterPro" id="IPR007110">
    <property type="entry name" value="Ig-like_dom"/>
</dbReference>
<dbReference type="InterPro" id="IPR013098">
    <property type="entry name" value="Ig_I-set"/>
</dbReference>